<evidence type="ECO:0000256" key="3">
    <source>
        <dbReference type="ARBA" id="ARBA00023098"/>
    </source>
</evidence>
<evidence type="ECO:0000256" key="1">
    <source>
        <dbReference type="ARBA" id="ARBA00022801"/>
    </source>
</evidence>
<dbReference type="PANTHER" id="PTHR10272">
    <property type="entry name" value="PLATELET-ACTIVATING FACTOR ACETYLHYDROLASE"/>
    <property type="match status" value="1"/>
</dbReference>
<feature type="active site" description="Nucleophile" evidence="5">
    <location>
        <position position="261"/>
    </location>
</feature>
<evidence type="ECO:0000256" key="6">
    <source>
        <dbReference type="SAM" id="MobiDB-lite"/>
    </source>
</evidence>
<evidence type="ECO:0000313" key="7">
    <source>
        <dbReference type="EMBL" id="CAF9919119.1"/>
    </source>
</evidence>
<dbReference type="GO" id="GO:0003847">
    <property type="term" value="F:1-alkyl-2-acetylglycerophosphocholine esterase activity"/>
    <property type="evidence" value="ECO:0007669"/>
    <property type="project" value="UniProtKB-UniRule"/>
</dbReference>
<dbReference type="EC" id="3.1.1.47" evidence="4"/>
<comment type="similarity">
    <text evidence="4">Belongs to the serine esterase family.</text>
</comment>
<dbReference type="PIRSF" id="PIRSF018169">
    <property type="entry name" value="PAF_acetylhydrolase"/>
    <property type="match status" value="1"/>
</dbReference>
<dbReference type="EMBL" id="CAJPDT010000022">
    <property type="protein sequence ID" value="CAF9919119.1"/>
    <property type="molecule type" value="Genomic_DNA"/>
</dbReference>
<evidence type="ECO:0000256" key="2">
    <source>
        <dbReference type="ARBA" id="ARBA00022963"/>
    </source>
</evidence>
<dbReference type="PANTHER" id="PTHR10272:SF7">
    <property type="entry name" value="PHOSPHOLIPASE-RELATED"/>
    <property type="match status" value="1"/>
</dbReference>
<keyword evidence="1 4" id="KW-0378">Hydrolase</keyword>
<proteinExistence type="inferred from homology"/>
<dbReference type="Proteomes" id="UP000664534">
    <property type="component" value="Unassembled WGS sequence"/>
</dbReference>
<organism evidence="7 8">
    <name type="scientific">Imshaugia aleurites</name>
    <dbReference type="NCBI Taxonomy" id="172621"/>
    <lineage>
        <taxon>Eukaryota</taxon>
        <taxon>Fungi</taxon>
        <taxon>Dikarya</taxon>
        <taxon>Ascomycota</taxon>
        <taxon>Pezizomycotina</taxon>
        <taxon>Lecanoromycetes</taxon>
        <taxon>OSLEUM clade</taxon>
        <taxon>Lecanoromycetidae</taxon>
        <taxon>Lecanorales</taxon>
        <taxon>Lecanorineae</taxon>
        <taxon>Parmeliaceae</taxon>
        <taxon>Imshaugia</taxon>
    </lineage>
</organism>
<comment type="caution">
    <text evidence="7">The sequence shown here is derived from an EMBL/GenBank/DDBJ whole genome shotgun (WGS) entry which is preliminary data.</text>
</comment>
<protein>
    <recommendedName>
        <fullName evidence="4">Putative phospholipase</fullName>
        <ecNumber evidence="4">3.1.1.47</ecNumber>
    </recommendedName>
</protein>
<reference evidence="7" key="1">
    <citation type="submission" date="2021-03" db="EMBL/GenBank/DDBJ databases">
        <authorList>
            <person name="Tagirdzhanova G."/>
        </authorList>
    </citation>
    <scope>NUCLEOTIDE SEQUENCE</scope>
</reference>
<dbReference type="Gene3D" id="3.40.50.1820">
    <property type="entry name" value="alpha/beta hydrolase"/>
    <property type="match status" value="1"/>
</dbReference>
<evidence type="ECO:0000256" key="4">
    <source>
        <dbReference type="PIRNR" id="PIRNR018169"/>
    </source>
</evidence>
<dbReference type="InterPro" id="IPR029058">
    <property type="entry name" value="AB_hydrolase_fold"/>
</dbReference>
<dbReference type="OrthoDB" id="2363873at2759"/>
<keyword evidence="3 4" id="KW-0443">Lipid metabolism</keyword>
<dbReference type="InterPro" id="IPR016715">
    <property type="entry name" value="PAF_acetylhydro_eukaryote"/>
</dbReference>
<evidence type="ECO:0000313" key="8">
    <source>
        <dbReference type="Proteomes" id="UP000664534"/>
    </source>
</evidence>
<keyword evidence="8" id="KW-1185">Reference proteome</keyword>
<name>A0A8H3IMI3_9LECA</name>
<dbReference type="Pfam" id="PF03403">
    <property type="entry name" value="PAF-AH_p_II"/>
    <property type="match status" value="1"/>
</dbReference>
<feature type="active site" description="Charge relay system" evidence="5">
    <location>
        <position position="387"/>
    </location>
</feature>
<sequence>MSSLLSRLNPVPSFSAYTGPYDVGTQELEVPISDLPTGSPPPDANITTVSFRIFYPCEPTKPRSPYWLPSPQGEYFRGYARFLSAGPRLASFLSYLPILRLIFHTTIPASQDARLLPPPEKIGRWPVMVFSHGLGGTKNAYSHLTGSLASHGMVVVAPEHRDGSAPISFIHSTDGVPAKAVDYRALPHKPSPEVDEDRNKQLQIRLWELGLIYEMLLKLDSSPAQLRNIGARDSQNPDLLGMFASVLDVHAPGKISWSGHSFGAATMVQFIKSVYYHESRPSNGYTPLYCPSPDSPLVSQVTPSTPITLLDLWTLPLLSSPTSYLWSKPLPAFNSRGGSPPLAILSEAFFRWTSNMQGTKRAISSPVGEKSALEAKPHIFYSISSAHLSQSDFGPLFPWATRKIFKAEDPERTLRLNVRAILESLRRSGVQVADTSALDMELEGSNTPGPEQPEENQNFPLAQDHKILATDGSVNGWIAIPLDDSKGFANAKGSATEVKHPSDAVVQGEVMKE</sequence>
<evidence type="ECO:0000256" key="5">
    <source>
        <dbReference type="PIRSR" id="PIRSR018169-1"/>
    </source>
</evidence>
<comment type="catalytic activity">
    <reaction evidence="4">
        <text>a 1-O-alkyl-2-acetyl-sn-glycero-3-phosphocholine + H2O = a 1-O-alkyl-sn-glycero-3-phosphocholine + acetate + H(+)</text>
        <dbReference type="Rhea" id="RHEA:17777"/>
        <dbReference type="ChEBI" id="CHEBI:15377"/>
        <dbReference type="ChEBI" id="CHEBI:15378"/>
        <dbReference type="ChEBI" id="CHEBI:30089"/>
        <dbReference type="ChEBI" id="CHEBI:30909"/>
        <dbReference type="ChEBI" id="CHEBI:36707"/>
        <dbReference type="EC" id="3.1.1.47"/>
    </reaction>
</comment>
<dbReference type="SUPFAM" id="SSF53474">
    <property type="entry name" value="alpha/beta-Hydrolases"/>
    <property type="match status" value="1"/>
</dbReference>
<dbReference type="AlphaFoldDB" id="A0A8H3IMI3"/>
<dbReference type="GO" id="GO:0016042">
    <property type="term" value="P:lipid catabolic process"/>
    <property type="evidence" value="ECO:0007669"/>
    <property type="project" value="UniProtKB-KW"/>
</dbReference>
<gene>
    <name evidence="7" type="ORF">IMSHALPRED_004529</name>
</gene>
<accession>A0A8H3IMI3</accession>
<feature type="active site" description="Charge relay system" evidence="5">
    <location>
        <position position="311"/>
    </location>
</feature>
<feature type="region of interest" description="Disordered" evidence="6">
    <location>
        <begin position="489"/>
        <end position="513"/>
    </location>
</feature>
<keyword evidence="2 4" id="KW-0442">Lipid degradation</keyword>